<dbReference type="PANTHER" id="PTHR48040:SF10">
    <property type="entry name" value="ABC TRANSPORTER DOMAIN-CONTAINING PROTEIN"/>
    <property type="match status" value="1"/>
</dbReference>
<reference evidence="3" key="2">
    <citation type="submission" date="2019-07" db="EMBL/GenBank/DDBJ databases">
        <authorList>
            <person name="Seetharam A."/>
            <person name="Woodhouse M."/>
            <person name="Cannon E."/>
        </authorList>
    </citation>
    <scope>NUCLEOTIDE SEQUENCE [LARGE SCALE GENOMIC DNA]</scope>
    <source>
        <strain evidence="3">cv. B73</strain>
    </source>
</reference>
<dbReference type="Gene3D" id="3.40.50.300">
    <property type="entry name" value="P-loop containing nucleotide triphosphate hydrolases"/>
    <property type="match status" value="1"/>
</dbReference>
<name>A0A804UMC4_MAIZE</name>
<evidence type="ECO:0000259" key="2">
    <source>
        <dbReference type="Pfam" id="PF00005"/>
    </source>
</evidence>
<keyword evidence="4" id="KW-1185">Reference proteome</keyword>
<reference evidence="3" key="3">
    <citation type="submission" date="2021-05" db="UniProtKB">
        <authorList>
            <consortium name="EnsemblPlants"/>
        </authorList>
    </citation>
    <scope>IDENTIFICATION</scope>
    <source>
        <strain evidence="3">cv. B73</strain>
    </source>
</reference>
<reference evidence="4" key="1">
    <citation type="journal article" date="2009" name="Science">
        <title>The B73 maize genome: complexity, diversity, and dynamics.</title>
        <authorList>
            <person name="Schnable P.S."/>
            <person name="Ware D."/>
            <person name="Fulton R.S."/>
            <person name="Stein J.C."/>
            <person name="Wei F."/>
            <person name="Pasternak S."/>
            <person name="Liang C."/>
            <person name="Zhang J."/>
            <person name="Fulton L."/>
            <person name="Graves T.A."/>
            <person name="Minx P."/>
            <person name="Reily A.D."/>
            <person name="Courtney L."/>
            <person name="Kruchowski S.S."/>
            <person name="Tomlinson C."/>
            <person name="Strong C."/>
            <person name="Delehaunty K."/>
            <person name="Fronick C."/>
            <person name="Courtney B."/>
            <person name="Rock S.M."/>
            <person name="Belter E."/>
            <person name="Du F."/>
            <person name="Kim K."/>
            <person name="Abbott R.M."/>
            <person name="Cotton M."/>
            <person name="Levy A."/>
            <person name="Marchetto P."/>
            <person name="Ochoa K."/>
            <person name="Jackson S.M."/>
            <person name="Gillam B."/>
            <person name="Chen W."/>
            <person name="Yan L."/>
            <person name="Higginbotham J."/>
            <person name="Cardenas M."/>
            <person name="Waligorski J."/>
            <person name="Applebaum E."/>
            <person name="Phelps L."/>
            <person name="Falcone J."/>
            <person name="Kanchi K."/>
            <person name="Thane T."/>
            <person name="Scimone A."/>
            <person name="Thane N."/>
            <person name="Henke J."/>
            <person name="Wang T."/>
            <person name="Ruppert J."/>
            <person name="Shah N."/>
            <person name="Rotter K."/>
            <person name="Hodges J."/>
            <person name="Ingenthron E."/>
            <person name="Cordes M."/>
            <person name="Kohlberg S."/>
            <person name="Sgro J."/>
            <person name="Delgado B."/>
            <person name="Mead K."/>
            <person name="Chinwalla A."/>
            <person name="Leonard S."/>
            <person name="Crouse K."/>
            <person name="Collura K."/>
            <person name="Kudrna D."/>
            <person name="Currie J."/>
            <person name="He R."/>
            <person name="Angelova A."/>
            <person name="Rajasekar S."/>
            <person name="Mueller T."/>
            <person name="Lomeli R."/>
            <person name="Scara G."/>
            <person name="Ko A."/>
            <person name="Delaney K."/>
            <person name="Wissotski M."/>
            <person name="Lopez G."/>
            <person name="Campos D."/>
            <person name="Braidotti M."/>
            <person name="Ashley E."/>
            <person name="Golser W."/>
            <person name="Kim H."/>
            <person name="Lee S."/>
            <person name="Lin J."/>
            <person name="Dujmic Z."/>
            <person name="Kim W."/>
            <person name="Talag J."/>
            <person name="Zuccolo A."/>
            <person name="Fan C."/>
            <person name="Sebastian A."/>
            <person name="Kramer M."/>
            <person name="Spiegel L."/>
            <person name="Nascimento L."/>
            <person name="Zutavern T."/>
            <person name="Miller B."/>
            <person name="Ambroise C."/>
            <person name="Muller S."/>
            <person name="Spooner W."/>
            <person name="Narechania A."/>
            <person name="Ren L."/>
            <person name="Wei S."/>
            <person name="Kumari S."/>
            <person name="Faga B."/>
            <person name="Levy M.J."/>
            <person name="McMahan L."/>
            <person name="Van Buren P."/>
            <person name="Vaughn M.W."/>
            <person name="Ying K."/>
            <person name="Yeh C.-T."/>
            <person name="Emrich S.J."/>
            <person name="Jia Y."/>
            <person name="Kalyanaraman A."/>
            <person name="Hsia A.-P."/>
            <person name="Barbazuk W.B."/>
            <person name="Baucom R.S."/>
            <person name="Brutnell T.P."/>
            <person name="Carpita N.C."/>
            <person name="Chaparro C."/>
            <person name="Chia J.-M."/>
            <person name="Deragon J.-M."/>
            <person name="Estill J.C."/>
            <person name="Fu Y."/>
            <person name="Jeddeloh J.A."/>
            <person name="Han Y."/>
            <person name="Lee H."/>
            <person name="Li P."/>
            <person name="Lisch D.R."/>
            <person name="Liu S."/>
            <person name="Liu Z."/>
            <person name="Nagel D.H."/>
            <person name="McCann M.C."/>
            <person name="SanMiguel P."/>
            <person name="Myers A.M."/>
            <person name="Nettleton D."/>
            <person name="Nguyen J."/>
            <person name="Penning B.W."/>
            <person name="Ponnala L."/>
            <person name="Schneider K.L."/>
            <person name="Schwartz D.C."/>
            <person name="Sharma A."/>
            <person name="Soderlund C."/>
            <person name="Springer N.M."/>
            <person name="Sun Q."/>
            <person name="Wang H."/>
            <person name="Waterman M."/>
            <person name="Westerman R."/>
            <person name="Wolfgruber T.K."/>
            <person name="Yang L."/>
            <person name="Yu Y."/>
            <person name="Zhang L."/>
            <person name="Zhou S."/>
            <person name="Zhu Q."/>
            <person name="Bennetzen J.L."/>
            <person name="Dawe R.K."/>
            <person name="Jiang J."/>
            <person name="Jiang N."/>
            <person name="Presting G.G."/>
            <person name="Wessler S.R."/>
            <person name="Aluru S."/>
            <person name="Martienssen R.A."/>
            <person name="Clifton S.W."/>
            <person name="McCombie W.R."/>
            <person name="Wing R.A."/>
            <person name="Wilson R.K."/>
        </authorList>
    </citation>
    <scope>NUCLEOTIDE SEQUENCE [LARGE SCALE GENOMIC DNA]</scope>
    <source>
        <strain evidence="4">cv. B73</strain>
    </source>
</reference>
<dbReference type="GO" id="GO:0005524">
    <property type="term" value="F:ATP binding"/>
    <property type="evidence" value="ECO:0007669"/>
    <property type="project" value="InterPro"/>
</dbReference>
<dbReference type="InterPro" id="IPR027417">
    <property type="entry name" value="P-loop_NTPase"/>
</dbReference>
<feature type="region of interest" description="Disordered" evidence="1">
    <location>
        <begin position="1"/>
        <end position="21"/>
    </location>
</feature>
<dbReference type="Pfam" id="PF00005">
    <property type="entry name" value="ABC_tran"/>
    <property type="match status" value="1"/>
</dbReference>
<organism evidence="3 4">
    <name type="scientific">Zea mays</name>
    <name type="common">Maize</name>
    <dbReference type="NCBI Taxonomy" id="4577"/>
    <lineage>
        <taxon>Eukaryota</taxon>
        <taxon>Viridiplantae</taxon>
        <taxon>Streptophyta</taxon>
        <taxon>Embryophyta</taxon>
        <taxon>Tracheophyta</taxon>
        <taxon>Spermatophyta</taxon>
        <taxon>Magnoliopsida</taxon>
        <taxon>Liliopsida</taxon>
        <taxon>Poales</taxon>
        <taxon>Poaceae</taxon>
        <taxon>PACMAD clade</taxon>
        <taxon>Panicoideae</taxon>
        <taxon>Andropogonodae</taxon>
        <taxon>Andropogoneae</taxon>
        <taxon>Tripsacinae</taxon>
        <taxon>Zea</taxon>
    </lineage>
</organism>
<dbReference type="AlphaFoldDB" id="A0A804UMC4"/>
<dbReference type="Gramene" id="Zm00001eb420840_T001">
    <property type="protein sequence ID" value="Zm00001eb420840_P001"/>
    <property type="gene ID" value="Zm00001eb420840"/>
</dbReference>
<dbReference type="InParanoid" id="A0A804UMC4"/>
<evidence type="ECO:0000313" key="3">
    <source>
        <dbReference type="EnsemblPlants" id="Zm00001eb420840_P001"/>
    </source>
</evidence>
<dbReference type="EnsemblPlants" id="Zm00001eb420840_T001">
    <property type="protein sequence ID" value="Zm00001eb420840_P001"/>
    <property type="gene ID" value="Zm00001eb420840"/>
</dbReference>
<evidence type="ECO:0000313" key="4">
    <source>
        <dbReference type="Proteomes" id="UP000007305"/>
    </source>
</evidence>
<dbReference type="Proteomes" id="UP000007305">
    <property type="component" value="Chromosome 10"/>
</dbReference>
<accession>A0A804UMC4</accession>
<dbReference type="GO" id="GO:0016887">
    <property type="term" value="F:ATP hydrolysis activity"/>
    <property type="evidence" value="ECO:0007669"/>
    <property type="project" value="InterPro"/>
</dbReference>
<dbReference type="PANTHER" id="PTHR48040">
    <property type="entry name" value="PLEIOTROPIC DRUG RESISTANCE PROTEIN 1-LIKE ISOFORM X1"/>
    <property type="match status" value="1"/>
</dbReference>
<proteinExistence type="predicted"/>
<dbReference type="InterPro" id="IPR003439">
    <property type="entry name" value="ABC_transporter-like_ATP-bd"/>
</dbReference>
<dbReference type="SUPFAM" id="SSF52540">
    <property type="entry name" value="P-loop containing nucleoside triphosphate hydrolases"/>
    <property type="match status" value="1"/>
</dbReference>
<feature type="domain" description="ABC transporter" evidence="2">
    <location>
        <begin position="78"/>
        <end position="139"/>
    </location>
</feature>
<protein>
    <recommendedName>
        <fullName evidence="2">ABC transporter domain-containing protein</fullName>
    </recommendedName>
</protein>
<evidence type="ECO:0000256" key="1">
    <source>
        <dbReference type="SAM" id="MobiDB-lite"/>
    </source>
</evidence>
<sequence>MASPDATPYFSGASSRRRGGADEIPTVEVRFRGVHVQAECHVGTRALPTLVNVSLDVADSLLGRVGVKLGKRKTLHILKDVSGVVRPSRMTLLLGPPSSGKTTLLLALAGKLDPTLEVSGEVTYNGYGLDEFVLQKTAAYIRRHVHGEGIVFTCKCALVLVGSSSKRIVPDDLANSFGISKGLFPVTNYSGTGSPAADATKNNRSPS</sequence>